<dbReference type="Proteomes" id="UP000662783">
    <property type="component" value="Chromosome"/>
</dbReference>
<keyword evidence="6" id="KW-0256">Endoplasmic reticulum</keyword>
<dbReference type="KEGG" id="fuv:JR347_11470"/>
<feature type="transmembrane region" description="Helical" evidence="9">
    <location>
        <begin position="295"/>
        <end position="311"/>
    </location>
</feature>
<feature type="transmembrane region" description="Helical" evidence="9">
    <location>
        <begin position="101"/>
        <end position="119"/>
    </location>
</feature>
<protein>
    <submittedName>
        <fullName evidence="10">Glycosyltransferase family 39 protein</fullName>
    </submittedName>
</protein>
<evidence type="ECO:0000256" key="4">
    <source>
        <dbReference type="ARBA" id="ARBA00022679"/>
    </source>
</evidence>
<keyword evidence="4" id="KW-0808">Transferase</keyword>
<feature type="transmembrane region" description="Helical" evidence="9">
    <location>
        <begin position="216"/>
        <end position="238"/>
    </location>
</feature>
<evidence type="ECO:0000256" key="9">
    <source>
        <dbReference type="SAM" id="Phobius"/>
    </source>
</evidence>
<evidence type="ECO:0000256" key="8">
    <source>
        <dbReference type="ARBA" id="ARBA00023136"/>
    </source>
</evidence>
<evidence type="ECO:0000313" key="11">
    <source>
        <dbReference type="Proteomes" id="UP000662783"/>
    </source>
</evidence>
<proteinExistence type="predicted"/>
<feature type="transmembrane region" description="Helical" evidence="9">
    <location>
        <begin position="267"/>
        <end position="289"/>
    </location>
</feature>
<keyword evidence="8 9" id="KW-0472">Membrane</keyword>
<gene>
    <name evidence="10" type="ORF">JR347_11470</name>
</gene>
<dbReference type="EMBL" id="CP070608">
    <property type="protein sequence ID" value="QSE96230.1"/>
    <property type="molecule type" value="Genomic_DNA"/>
</dbReference>
<evidence type="ECO:0000256" key="7">
    <source>
        <dbReference type="ARBA" id="ARBA00022989"/>
    </source>
</evidence>
<accession>A0A974WHJ5</accession>
<keyword evidence="3" id="KW-0328">Glycosyltransferase</keyword>
<keyword evidence="7 9" id="KW-1133">Transmembrane helix</keyword>
<dbReference type="AlphaFoldDB" id="A0A974WHJ5"/>
<feature type="transmembrane region" description="Helical" evidence="9">
    <location>
        <begin position="357"/>
        <end position="374"/>
    </location>
</feature>
<name>A0A974WHJ5_9BACT</name>
<dbReference type="PANTHER" id="PTHR22760">
    <property type="entry name" value="GLYCOSYLTRANSFERASE"/>
    <property type="match status" value="1"/>
</dbReference>
<keyword evidence="11" id="KW-1185">Reference proteome</keyword>
<evidence type="ECO:0000256" key="6">
    <source>
        <dbReference type="ARBA" id="ARBA00022824"/>
    </source>
</evidence>
<evidence type="ECO:0000256" key="5">
    <source>
        <dbReference type="ARBA" id="ARBA00022692"/>
    </source>
</evidence>
<evidence type="ECO:0000313" key="10">
    <source>
        <dbReference type="EMBL" id="QSE96230.1"/>
    </source>
</evidence>
<dbReference type="RefSeq" id="WP_205720747.1">
    <property type="nucleotide sequence ID" value="NZ_CP070608.1"/>
</dbReference>
<feature type="transmembrane region" description="Helical" evidence="9">
    <location>
        <begin position="20"/>
        <end position="39"/>
    </location>
</feature>
<reference evidence="10" key="1">
    <citation type="submission" date="2021-02" db="EMBL/GenBank/DDBJ databases">
        <title>Fulvivirga sp. S481 isolated from sea water.</title>
        <authorList>
            <person name="Bae S.S."/>
            <person name="Baek K."/>
        </authorList>
    </citation>
    <scope>NUCLEOTIDE SEQUENCE</scope>
    <source>
        <strain evidence="10">S481</strain>
    </source>
</reference>
<keyword evidence="5 9" id="KW-0812">Transmembrane</keyword>
<dbReference type="InterPro" id="IPR005599">
    <property type="entry name" value="GPI_mannosylTrfase"/>
</dbReference>
<comment type="subcellular location">
    <subcellularLocation>
        <location evidence="1">Endomembrane system</location>
        <topology evidence="1">Multi-pass membrane protein</topology>
    </subcellularLocation>
    <subcellularLocation>
        <location evidence="2">Endoplasmic reticulum membrane</location>
    </subcellularLocation>
</comment>
<feature type="transmembrane region" description="Helical" evidence="9">
    <location>
        <begin position="318"/>
        <end position="337"/>
    </location>
</feature>
<feature type="transmembrane region" description="Helical" evidence="9">
    <location>
        <begin position="176"/>
        <end position="196"/>
    </location>
</feature>
<evidence type="ECO:0000256" key="3">
    <source>
        <dbReference type="ARBA" id="ARBA00022676"/>
    </source>
</evidence>
<evidence type="ECO:0000256" key="1">
    <source>
        <dbReference type="ARBA" id="ARBA00004127"/>
    </source>
</evidence>
<dbReference type="GO" id="GO:0000030">
    <property type="term" value="F:mannosyltransferase activity"/>
    <property type="evidence" value="ECO:0007669"/>
    <property type="project" value="TreeGrafter"/>
</dbReference>
<sequence length="524" mass="60467">MTINQRVQEYYAQYPFKTILIVAVIARLLAALFSEGYAFHDDHFDVTRVAQSWANGIPHWLETGIPPKHSMFYAGINAGFIWVVELFGASDPYVKTTFLRIIHALYSVLIVVFGYRLALLLSDEKKAKLVGWILALLWFFPFMGVRFLVEMVCIPPIMIGFYYLIKNLRQEIRSTVPWVLAGLLFGLAFAFRYHTILFAGGLGLVLLYRKEWTGSVLFTLGYLIAAFLTVGMIDIIFFDYPFHSIVEYFAYNSSNANNFISGSPFKFTLTTFGFLIPPISVFLMIGFIRSYKVEPLIFVAVLVFFVFHSAFPNQQERFILPMFPLLVVMGTIGWKSWADSSDFWSKYKIIPSISWKFFWTVNIIGGLFMSFTFSKKDRVAPLHYLSQKQDVEAVLIENEKSVKQPPVYYLGENSSDYNEWDKGILGLTKEEKLADDHKVVFSFDPRKTKGELLDEFSDAQKRPNYVIFQGVKELEARKDMVKSIFSGKQLTFEKEIKPSALDRLLHFFNPRIHRDQTANIYKIN</sequence>
<dbReference type="GO" id="GO:0012505">
    <property type="term" value="C:endomembrane system"/>
    <property type="evidence" value="ECO:0007669"/>
    <property type="project" value="UniProtKB-SubCell"/>
</dbReference>
<dbReference type="Pfam" id="PF03901">
    <property type="entry name" value="Glyco_transf_22"/>
    <property type="match status" value="1"/>
</dbReference>
<evidence type="ECO:0000256" key="2">
    <source>
        <dbReference type="ARBA" id="ARBA00004586"/>
    </source>
</evidence>
<organism evidence="10 11">
    <name type="scientific">Fulvivirga lutea</name>
    <dbReference type="NCBI Taxonomy" id="2810512"/>
    <lineage>
        <taxon>Bacteria</taxon>
        <taxon>Pseudomonadati</taxon>
        <taxon>Bacteroidota</taxon>
        <taxon>Cytophagia</taxon>
        <taxon>Cytophagales</taxon>
        <taxon>Fulvivirgaceae</taxon>
        <taxon>Fulvivirga</taxon>
    </lineage>
</organism>
<feature type="transmembrane region" description="Helical" evidence="9">
    <location>
        <begin position="70"/>
        <end position="89"/>
    </location>
</feature>
<feature type="transmembrane region" description="Helical" evidence="9">
    <location>
        <begin position="131"/>
        <end position="164"/>
    </location>
</feature>